<dbReference type="InterPro" id="IPR012337">
    <property type="entry name" value="RNaseH-like_sf"/>
</dbReference>
<evidence type="ECO:0000256" key="1">
    <source>
        <dbReference type="ARBA" id="ARBA00002286"/>
    </source>
</evidence>
<dbReference type="EMBL" id="CACRSR010000003">
    <property type="protein sequence ID" value="VYS73664.1"/>
    <property type="molecule type" value="Genomic_DNA"/>
</dbReference>
<name>A0A6N2QYP6_BIFAD</name>
<evidence type="ECO:0000313" key="4">
    <source>
        <dbReference type="EMBL" id="VYS73664.1"/>
    </source>
</evidence>
<dbReference type="GO" id="GO:0015074">
    <property type="term" value="P:DNA integration"/>
    <property type="evidence" value="ECO:0007669"/>
    <property type="project" value="InterPro"/>
</dbReference>
<dbReference type="InterPro" id="IPR036397">
    <property type="entry name" value="RNaseH_sf"/>
</dbReference>
<dbReference type="SUPFAM" id="SSF53098">
    <property type="entry name" value="Ribonuclease H-like"/>
    <property type="match status" value="1"/>
</dbReference>
<accession>A0A6N2QYP6</accession>
<dbReference type="InterPro" id="IPR048020">
    <property type="entry name" value="Transpos_IS3"/>
</dbReference>
<dbReference type="PROSITE" id="PS50994">
    <property type="entry name" value="INTEGRASE"/>
    <property type="match status" value="1"/>
</dbReference>
<gene>
    <name evidence="4" type="ORF">BALFYP80_00146</name>
</gene>
<evidence type="ECO:0000259" key="3">
    <source>
        <dbReference type="PROSITE" id="PS50994"/>
    </source>
</evidence>
<organism evidence="4">
    <name type="scientific">Bifidobacterium adolescentis</name>
    <dbReference type="NCBI Taxonomy" id="1680"/>
    <lineage>
        <taxon>Bacteria</taxon>
        <taxon>Bacillati</taxon>
        <taxon>Actinomycetota</taxon>
        <taxon>Actinomycetes</taxon>
        <taxon>Bifidobacteriales</taxon>
        <taxon>Bifidobacteriaceae</taxon>
        <taxon>Bifidobacterium</taxon>
    </lineage>
</organism>
<feature type="domain" description="Integrase catalytic" evidence="3">
    <location>
        <begin position="132"/>
        <end position="304"/>
    </location>
</feature>
<reference evidence="4" key="1">
    <citation type="submission" date="2019-11" db="EMBL/GenBank/DDBJ databases">
        <authorList>
            <person name="Feng L."/>
        </authorList>
    </citation>
    <scope>NUCLEOTIDE SEQUENCE</scope>
    <source>
        <strain evidence="4">BAdolescentisLFYP80</strain>
    </source>
</reference>
<feature type="region of interest" description="Disordered" evidence="2">
    <location>
        <begin position="107"/>
        <end position="126"/>
    </location>
</feature>
<dbReference type="GO" id="GO:0003676">
    <property type="term" value="F:nucleic acid binding"/>
    <property type="evidence" value="ECO:0007669"/>
    <property type="project" value="InterPro"/>
</dbReference>
<dbReference type="NCBIfam" id="NF033516">
    <property type="entry name" value="transpos_IS3"/>
    <property type="match status" value="1"/>
</dbReference>
<comment type="function">
    <text evidence="1">Involved in the transposition of the insertion sequence.</text>
</comment>
<dbReference type="InterPro" id="IPR050900">
    <property type="entry name" value="Transposase_IS3/IS150/IS904"/>
</dbReference>
<dbReference type="PANTHER" id="PTHR46889">
    <property type="entry name" value="TRANSPOSASE INSF FOR INSERTION SEQUENCE IS3B-RELATED"/>
    <property type="match status" value="1"/>
</dbReference>
<dbReference type="InterPro" id="IPR025948">
    <property type="entry name" value="HTH-like_dom"/>
</dbReference>
<dbReference type="AlphaFoldDB" id="A0A6N2QYP6"/>
<proteinExistence type="predicted"/>
<dbReference type="Pfam" id="PF13683">
    <property type="entry name" value="rve_3"/>
    <property type="match status" value="1"/>
</dbReference>
<evidence type="ECO:0000256" key="2">
    <source>
        <dbReference type="SAM" id="MobiDB-lite"/>
    </source>
</evidence>
<protein>
    <submittedName>
        <fullName evidence="4">Integrase core domain protein</fullName>
    </submittedName>
</protein>
<dbReference type="PANTHER" id="PTHR46889:SF5">
    <property type="entry name" value="INTEGRASE PROTEIN"/>
    <property type="match status" value="1"/>
</dbReference>
<sequence length="310" mass="34737">MVAYIDEFKDRFRGGPIRRVLAASLDCGFITPRGYRMFKSRPVSRMAARHEALARDILEIHADFFMAVYGYRKTHARLLARGRDPAEIGRDQVMNVMRESGIRGVRRGRTPVTTKPAKGTGGRPDLVERGFEAEAPNRPHVADITYVRMANGPFGHTTFVTDVFARRIVGWACATTMDTGELPLQALEQAISWAASHGGTDGLVHHSDHGARYISLVCTTRVGEFGMLPSTGTVGDSYDNAMAESADGAYKTELVWRRKPFRDLRDLELATFRWVSWWNSKRLHRSLGYRTPGRTETEYYANQAAQAAPL</sequence>
<dbReference type="Gene3D" id="3.30.420.10">
    <property type="entry name" value="Ribonuclease H-like superfamily/Ribonuclease H"/>
    <property type="match status" value="1"/>
</dbReference>
<dbReference type="Pfam" id="PF13276">
    <property type="entry name" value="HTH_21"/>
    <property type="match status" value="1"/>
</dbReference>
<dbReference type="InterPro" id="IPR001584">
    <property type="entry name" value="Integrase_cat-core"/>
</dbReference>